<sequence length="175" mass="19682">MARDRPGEQPDIGIVLETYILSTILGSDDANEMLFSELVSRIKSASSDDERAIHAELYRHMEPYILKDEKLSNMGFEVQAIDESEEKSDDDGSSSGDDEGMPKPSKDPFADTPTAYQTSFNQRPVEKFSKAWLANAIKEPFKDAPNPYWASSIKEHPKKLSNAHQPFVQDDDELL</sequence>
<feature type="compositionally biased region" description="Basic and acidic residues" evidence="1">
    <location>
        <begin position="100"/>
        <end position="109"/>
    </location>
</feature>
<organism evidence="2 3">
    <name type="scientific">Epicoccum nigrum</name>
    <name type="common">Soil fungus</name>
    <name type="synonym">Epicoccum purpurascens</name>
    <dbReference type="NCBI Taxonomy" id="105696"/>
    <lineage>
        <taxon>Eukaryota</taxon>
        <taxon>Fungi</taxon>
        <taxon>Dikarya</taxon>
        <taxon>Ascomycota</taxon>
        <taxon>Pezizomycotina</taxon>
        <taxon>Dothideomycetes</taxon>
        <taxon>Pleosporomycetidae</taxon>
        <taxon>Pleosporales</taxon>
        <taxon>Pleosporineae</taxon>
        <taxon>Didymellaceae</taxon>
        <taxon>Epicoccum</taxon>
    </lineage>
</organism>
<dbReference type="Proteomes" id="UP000193240">
    <property type="component" value="Unassembled WGS sequence"/>
</dbReference>
<dbReference type="EMBL" id="KZ107845">
    <property type="protein sequence ID" value="OSS48705.1"/>
    <property type="molecule type" value="Genomic_DNA"/>
</dbReference>
<name>A0A1Y2LXS8_EPING</name>
<dbReference type="InParanoid" id="A0A1Y2LXS8"/>
<gene>
    <name evidence="2" type="ORF">B5807_07144</name>
</gene>
<reference evidence="2 3" key="1">
    <citation type="journal article" date="2017" name="Genome Announc.">
        <title>Genome sequence of the saprophytic ascomycete Epicoccum nigrum ICMP 19927 strain isolated from New Zealand.</title>
        <authorList>
            <person name="Fokin M."/>
            <person name="Fleetwood D."/>
            <person name="Weir B.S."/>
            <person name="Villas-Boas S.G."/>
        </authorList>
    </citation>
    <scope>NUCLEOTIDE SEQUENCE [LARGE SCALE GENOMIC DNA]</scope>
    <source>
        <strain evidence="2 3">ICMP 19927</strain>
    </source>
</reference>
<proteinExistence type="predicted"/>
<feature type="region of interest" description="Disordered" evidence="1">
    <location>
        <begin position="76"/>
        <end position="122"/>
    </location>
</feature>
<protein>
    <submittedName>
        <fullName evidence="2">Uncharacterized protein</fullName>
    </submittedName>
</protein>
<evidence type="ECO:0000256" key="1">
    <source>
        <dbReference type="SAM" id="MobiDB-lite"/>
    </source>
</evidence>
<feature type="region of interest" description="Disordered" evidence="1">
    <location>
        <begin position="156"/>
        <end position="175"/>
    </location>
</feature>
<evidence type="ECO:0000313" key="3">
    <source>
        <dbReference type="Proteomes" id="UP000193240"/>
    </source>
</evidence>
<accession>A0A1Y2LXS8</accession>
<dbReference type="AlphaFoldDB" id="A0A1Y2LXS8"/>
<keyword evidence="3" id="KW-1185">Reference proteome</keyword>
<feature type="compositionally biased region" description="Acidic residues" evidence="1">
    <location>
        <begin position="80"/>
        <end position="99"/>
    </location>
</feature>
<evidence type="ECO:0000313" key="2">
    <source>
        <dbReference type="EMBL" id="OSS48705.1"/>
    </source>
</evidence>